<dbReference type="GO" id="GO:0032993">
    <property type="term" value="C:protein-DNA complex"/>
    <property type="evidence" value="ECO:0007669"/>
    <property type="project" value="TreeGrafter"/>
</dbReference>
<evidence type="ECO:0000256" key="1">
    <source>
        <dbReference type="ARBA" id="ARBA00022763"/>
    </source>
</evidence>
<accession>A0A2V5L958</accession>
<sequence>MTATATHPGPSLVWDAGGPYDLHQTLGIIGRGPADRTVRLTPGAAWLAFNTPTGPATLGISQRGTVLHVRAWGPGADHALTAAPELLGAQDDWSPFDDPGFHATLPHLVQEARRRHPAVRLPATGRVVDALVPAILEQKVTALEARRGYATLVRKFGAAAPGAGSHPEIPADLMVAPPPRQWAAIPSWEWHRAGVGPQRSATVMRVAGSASGLERLAKLPAVEAAAKMQSIPGIGVWTAAEVTQRTHGDADQVAVGDYHLAAHVGWALAGRPVDDAGMLALLEPWRGHRQRVVRMLYLSGFRKPKFGPRMTIQDHRGH</sequence>
<dbReference type="PANTHER" id="PTHR43003">
    <property type="entry name" value="DNA-3-METHYLADENINE GLYCOSYLASE"/>
    <property type="match status" value="1"/>
</dbReference>
<organism evidence="3 4">
    <name type="scientific">Arthrobacter livingstonensis</name>
    <dbReference type="NCBI Taxonomy" id="670078"/>
    <lineage>
        <taxon>Bacteria</taxon>
        <taxon>Bacillati</taxon>
        <taxon>Actinomycetota</taxon>
        <taxon>Actinomycetes</taxon>
        <taxon>Micrococcales</taxon>
        <taxon>Micrococcaceae</taxon>
        <taxon>Arthrobacter</taxon>
    </lineage>
</organism>
<evidence type="ECO:0000313" key="3">
    <source>
        <dbReference type="EMBL" id="PYI67828.1"/>
    </source>
</evidence>
<dbReference type="GO" id="GO:0043916">
    <property type="term" value="F:DNA-7-methylguanine glycosylase activity"/>
    <property type="evidence" value="ECO:0007669"/>
    <property type="project" value="TreeGrafter"/>
</dbReference>
<proteinExistence type="predicted"/>
<dbReference type="GO" id="GO:0006285">
    <property type="term" value="P:base-excision repair, AP site formation"/>
    <property type="evidence" value="ECO:0007669"/>
    <property type="project" value="TreeGrafter"/>
</dbReference>
<dbReference type="GO" id="GO:0006307">
    <property type="term" value="P:DNA alkylation repair"/>
    <property type="evidence" value="ECO:0007669"/>
    <property type="project" value="TreeGrafter"/>
</dbReference>
<dbReference type="SUPFAM" id="SSF48150">
    <property type="entry name" value="DNA-glycosylase"/>
    <property type="match status" value="1"/>
</dbReference>
<dbReference type="OrthoDB" id="5501430at2"/>
<dbReference type="GO" id="GO:0032131">
    <property type="term" value="F:alkylated DNA binding"/>
    <property type="evidence" value="ECO:0007669"/>
    <property type="project" value="TreeGrafter"/>
</dbReference>
<gene>
    <name evidence="3" type="ORF">CVV68_08125</name>
</gene>
<dbReference type="Gene3D" id="1.10.340.30">
    <property type="entry name" value="Hypothetical protein, domain 2"/>
    <property type="match status" value="1"/>
</dbReference>
<dbReference type="Proteomes" id="UP000247832">
    <property type="component" value="Unassembled WGS sequence"/>
</dbReference>
<protein>
    <submittedName>
        <fullName evidence="3">3-methyladenine DNA glycosylase</fullName>
    </submittedName>
</protein>
<comment type="caution">
    <text evidence="3">The sequence shown here is derived from an EMBL/GenBank/DDBJ whole genome shotgun (WGS) entry which is preliminary data.</text>
</comment>
<dbReference type="PANTHER" id="PTHR43003:SF6">
    <property type="entry name" value="DNA GLYCOSYLASE"/>
    <property type="match status" value="1"/>
</dbReference>
<keyword evidence="2" id="KW-0234">DNA repair</keyword>
<keyword evidence="4" id="KW-1185">Reference proteome</keyword>
<reference evidence="3 4" key="1">
    <citation type="submission" date="2018-05" db="EMBL/GenBank/DDBJ databases">
        <title>Genetic diversity of glacier-inhabiting Cryobacterium bacteria in China and description of Cryobacterium mengkeensis sp. nov. and Arthrobacter glacialis sp. nov.</title>
        <authorList>
            <person name="Liu Q."/>
            <person name="Xin Y.-H."/>
        </authorList>
    </citation>
    <scope>NUCLEOTIDE SEQUENCE [LARGE SCALE GENOMIC DNA]</scope>
    <source>
        <strain evidence="3 4">LI2</strain>
    </source>
</reference>
<evidence type="ECO:0000256" key="2">
    <source>
        <dbReference type="ARBA" id="ARBA00023204"/>
    </source>
</evidence>
<name>A0A2V5L958_9MICC</name>
<dbReference type="AlphaFoldDB" id="A0A2V5L958"/>
<dbReference type="EMBL" id="QJVD01000007">
    <property type="protein sequence ID" value="PYI67828.1"/>
    <property type="molecule type" value="Genomic_DNA"/>
</dbReference>
<dbReference type="InterPro" id="IPR051912">
    <property type="entry name" value="Alkylbase_DNA_Glycosylase/TA"/>
</dbReference>
<dbReference type="InterPro" id="IPR011257">
    <property type="entry name" value="DNA_glycosylase"/>
</dbReference>
<dbReference type="RefSeq" id="WP_110500503.1">
    <property type="nucleotide sequence ID" value="NZ_QJVD01000007.1"/>
</dbReference>
<dbReference type="GO" id="GO:0008725">
    <property type="term" value="F:DNA-3-methyladenine glycosylase activity"/>
    <property type="evidence" value="ECO:0007669"/>
    <property type="project" value="TreeGrafter"/>
</dbReference>
<keyword evidence="1" id="KW-0227">DNA damage</keyword>
<dbReference type="GO" id="GO:0005737">
    <property type="term" value="C:cytoplasm"/>
    <property type="evidence" value="ECO:0007669"/>
    <property type="project" value="TreeGrafter"/>
</dbReference>
<evidence type="ECO:0000313" key="4">
    <source>
        <dbReference type="Proteomes" id="UP000247832"/>
    </source>
</evidence>